<evidence type="ECO:0000313" key="4">
    <source>
        <dbReference type="Proteomes" id="UP001152797"/>
    </source>
</evidence>
<proteinExistence type="predicted"/>
<reference evidence="1" key="1">
    <citation type="submission" date="2022-10" db="EMBL/GenBank/DDBJ databases">
        <authorList>
            <person name="Chen Y."/>
            <person name="Dougan E. K."/>
            <person name="Chan C."/>
            <person name="Rhodes N."/>
            <person name="Thang M."/>
        </authorList>
    </citation>
    <scope>NUCLEOTIDE SEQUENCE</scope>
</reference>
<sequence>MCLIKMLGATAAQIAGKVNILMTVAVSSSFMGERLTLPFMAGAAMVLLGASVFECAKESTNVDEHQEEKNGLITGEKNTV</sequence>
<evidence type="ECO:0000313" key="3">
    <source>
        <dbReference type="EMBL" id="CAL4803728.1"/>
    </source>
</evidence>
<dbReference type="SUPFAM" id="SSF103481">
    <property type="entry name" value="Multidrug resistance efflux transporter EmrE"/>
    <property type="match status" value="1"/>
</dbReference>
<reference evidence="2" key="2">
    <citation type="submission" date="2024-04" db="EMBL/GenBank/DDBJ databases">
        <authorList>
            <person name="Chen Y."/>
            <person name="Shah S."/>
            <person name="Dougan E. K."/>
            <person name="Thang M."/>
            <person name="Chan C."/>
        </authorList>
    </citation>
    <scope>NUCLEOTIDE SEQUENCE [LARGE SCALE GENOMIC DNA]</scope>
</reference>
<dbReference type="AlphaFoldDB" id="A0A9P1DUE5"/>
<name>A0A9P1DUE5_9DINO</name>
<gene>
    <name evidence="1" type="ORF">C1SCF055_LOCUS41162</name>
</gene>
<dbReference type="EMBL" id="CAMXCT030006583">
    <property type="protein sequence ID" value="CAL4803728.1"/>
    <property type="molecule type" value="Genomic_DNA"/>
</dbReference>
<dbReference type="InterPro" id="IPR037185">
    <property type="entry name" value="EmrE-like"/>
</dbReference>
<evidence type="ECO:0000313" key="2">
    <source>
        <dbReference type="EMBL" id="CAL1169791.1"/>
    </source>
</evidence>
<dbReference type="EMBL" id="CAMXCT020006583">
    <property type="protein sequence ID" value="CAL1169791.1"/>
    <property type="molecule type" value="Genomic_DNA"/>
</dbReference>
<keyword evidence="4" id="KW-1185">Reference proteome</keyword>
<comment type="caution">
    <text evidence="1">The sequence shown here is derived from an EMBL/GenBank/DDBJ whole genome shotgun (WGS) entry which is preliminary data.</text>
</comment>
<accession>A0A9P1DUE5</accession>
<evidence type="ECO:0000313" key="1">
    <source>
        <dbReference type="EMBL" id="CAI4016416.1"/>
    </source>
</evidence>
<organism evidence="1">
    <name type="scientific">Cladocopium goreaui</name>
    <dbReference type="NCBI Taxonomy" id="2562237"/>
    <lineage>
        <taxon>Eukaryota</taxon>
        <taxon>Sar</taxon>
        <taxon>Alveolata</taxon>
        <taxon>Dinophyceae</taxon>
        <taxon>Suessiales</taxon>
        <taxon>Symbiodiniaceae</taxon>
        <taxon>Cladocopium</taxon>
    </lineage>
</organism>
<dbReference type="Proteomes" id="UP001152797">
    <property type="component" value="Unassembled WGS sequence"/>
</dbReference>
<protein>
    <submittedName>
        <fullName evidence="3">GDP-mannose transporter GONST5</fullName>
    </submittedName>
</protein>
<dbReference type="EMBL" id="CAMXCT010006583">
    <property type="protein sequence ID" value="CAI4016416.1"/>
    <property type="molecule type" value="Genomic_DNA"/>
</dbReference>